<dbReference type="Pfam" id="PF00171">
    <property type="entry name" value="Aldedh"/>
    <property type="match status" value="1"/>
</dbReference>
<feature type="active site" evidence="3">
    <location>
        <position position="251"/>
    </location>
</feature>
<feature type="domain" description="Aldehyde dehydrogenase" evidence="5">
    <location>
        <begin position="22"/>
        <end position="471"/>
    </location>
</feature>
<accession>A0A0E9MKI0</accession>
<dbReference type="InterPro" id="IPR016163">
    <property type="entry name" value="Ald_DH_C"/>
</dbReference>
<dbReference type="PROSITE" id="PS00687">
    <property type="entry name" value="ALDEHYDE_DEHYDR_GLU"/>
    <property type="match status" value="1"/>
</dbReference>
<organism evidence="6 7">
    <name type="scientific">Sphingomonas changbaiensis NBRC 104936</name>
    <dbReference type="NCBI Taxonomy" id="1219043"/>
    <lineage>
        <taxon>Bacteria</taxon>
        <taxon>Pseudomonadati</taxon>
        <taxon>Pseudomonadota</taxon>
        <taxon>Alphaproteobacteria</taxon>
        <taxon>Sphingomonadales</taxon>
        <taxon>Sphingomonadaceae</taxon>
        <taxon>Sphingomonas</taxon>
    </lineage>
</organism>
<dbReference type="SUPFAM" id="SSF53720">
    <property type="entry name" value="ALDH-like"/>
    <property type="match status" value="1"/>
</dbReference>
<dbReference type="Gene3D" id="3.40.309.10">
    <property type="entry name" value="Aldehyde Dehydrogenase, Chain A, domain 2"/>
    <property type="match status" value="1"/>
</dbReference>
<dbReference type="Proteomes" id="UP000033202">
    <property type="component" value="Unassembled WGS sequence"/>
</dbReference>
<dbReference type="InterPro" id="IPR051020">
    <property type="entry name" value="ALDH-related_metabolic_enz"/>
</dbReference>
<dbReference type="GO" id="GO:0008911">
    <property type="term" value="F:lactaldehyde dehydrogenase (NAD+) activity"/>
    <property type="evidence" value="ECO:0007669"/>
    <property type="project" value="TreeGrafter"/>
</dbReference>
<dbReference type="OrthoDB" id="9761688at2"/>
<dbReference type="AlphaFoldDB" id="A0A0E9MKI0"/>
<evidence type="ECO:0000313" key="7">
    <source>
        <dbReference type="Proteomes" id="UP000033202"/>
    </source>
</evidence>
<dbReference type="FunFam" id="3.40.605.10:FF:000020">
    <property type="entry name" value="Aldehyde dehydrogenase"/>
    <property type="match status" value="1"/>
</dbReference>
<dbReference type="RefSeq" id="WP_046346883.1">
    <property type="nucleotide sequence ID" value="NZ_BBWU01000002.1"/>
</dbReference>
<dbReference type="InterPro" id="IPR016161">
    <property type="entry name" value="Ald_DH/histidinol_DH"/>
</dbReference>
<evidence type="ECO:0000256" key="4">
    <source>
        <dbReference type="RuleBase" id="RU003345"/>
    </source>
</evidence>
<proteinExistence type="inferred from homology"/>
<evidence type="ECO:0000259" key="5">
    <source>
        <dbReference type="Pfam" id="PF00171"/>
    </source>
</evidence>
<sequence>MTKLRDTYPLYLANEAWAGNADLEVTDKYTGEVAFRVALARPEQIEAGIAAAVKAAEPMARMASYERRDVLNHCVTRFKERFDELAYALCVEAGKPIKDAEGEATRLIDTFRIAAEEAVRMTGEVQPLDISPRAKGYQGIWKRVPIGPCSFISPFNFPLNLAAHKIAPAIAVGCPFVMKPASRTPLGAIIMGEVLAETNLPKGAFSILPAHRDGADMFTEDERLKLLSFTGSPGVGWDLKAKAGKKKVVLELGGNAAVVIDRDADLDDAVERTVFGAFYQSGQSCIGVQRIVVHDDVYDAFRDKLVAKTKTLVAGNPHDRNVFIGPMIDVKEAERLDRWIQEAVSSGANLLCGGKRDGAMLEATLLENVGTNTKLNREEAFGPVAFFERFSTWQQALDIVNDSKFGLQAGIFTRDIFQVLDAWDHLDVGGVVVNDVPSYRVDNMPYGGVKDSGLGREGIRFAIEDMTEIRNLVIRRREQGPPPKQMGE</sequence>
<evidence type="ECO:0000256" key="2">
    <source>
        <dbReference type="ARBA" id="ARBA00023002"/>
    </source>
</evidence>
<gene>
    <name evidence="6" type="ORF">SCH01S_02_00100</name>
</gene>
<name>A0A0E9MKI0_9SPHN</name>
<dbReference type="PANTHER" id="PTHR42991:SF1">
    <property type="entry name" value="ALDEHYDE DEHYDROGENASE"/>
    <property type="match status" value="1"/>
</dbReference>
<comment type="caution">
    <text evidence="6">The sequence shown here is derived from an EMBL/GenBank/DDBJ whole genome shotgun (WGS) entry which is preliminary data.</text>
</comment>
<dbReference type="CDD" id="cd07147">
    <property type="entry name" value="ALDH_F21_RNP123"/>
    <property type="match status" value="1"/>
</dbReference>
<dbReference type="STRING" id="1219043.SCH01S_02_00100"/>
<comment type="similarity">
    <text evidence="1 4">Belongs to the aldehyde dehydrogenase family.</text>
</comment>
<dbReference type="InterPro" id="IPR016162">
    <property type="entry name" value="Ald_DH_N"/>
</dbReference>
<evidence type="ECO:0000256" key="3">
    <source>
        <dbReference type="PROSITE-ProRule" id="PRU10007"/>
    </source>
</evidence>
<keyword evidence="7" id="KW-1185">Reference proteome</keyword>
<dbReference type="EMBL" id="BBWU01000002">
    <property type="protein sequence ID" value="GAO38013.1"/>
    <property type="molecule type" value="Genomic_DNA"/>
</dbReference>
<dbReference type="InterPro" id="IPR029510">
    <property type="entry name" value="Ald_DH_CS_GLU"/>
</dbReference>
<protein>
    <submittedName>
        <fullName evidence="6">Putative aldehyde dehydrogenase</fullName>
    </submittedName>
</protein>
<evidence type="ECO:0000313" key="6">
    <source>
        <dbReference type="EMBL" id="GAO38013.1"/>
    </source>
</evidence>
<dbReference type="Gene3D" id="3.40.605.10">
    <property type="entry name" value="Aldehyde Dehydrogenase, Chain A, domain 1"/>
    <property type="match status" value="1"/>
</dbReference>
<dbReference type="PANTHER" id="PTHR42991">
    <property type="entry name" value="ALDEHYDE DEHYDROGENASE"/>
    <property type="match status" value="1"/>
</dbReference>
<dbReference type="InterPro" id="IPR015590">
    <property type="entry name" value="Aldehyde_DH_dom"/>
</dbReference>
<keyword evidence="2 4" id="KW-0560">Oxidoreductase</keyword>
<reference evidence="6 7" key="1">
    <citation type="submission" date="2015-04" db="EMBL/GenBank/DDBJ databases">
        <title>Whole genome shotgun sequence of Sphingomonas changbaiensis NBRC 104936.</title>
        <authorList>
            <person name="Katano-Makiyama Y."/>
            <person name="Hosoyama A."/>
            <person name="Hashimoto M."/>
            <person name="Noguchi M."/>
            <person name="Tsuchikane K."/>
            <person name="Ohji S."/>
            <person name="Yamazoe A."/>
            <person name="Ichikawa N."/>
            <person name="Kimura A."/>
            <person name="Fujita N."/>
        </authorList>
    </citation>
    <scope>NUCLEOTIDE SEQUENCE [LARGE SCALE GENOMIC DNA]</scope>
    <source>
        <strain evidence="6 7">NBRC 104936</strain>
    </source>
</reference>
<evidence type="ECO:0000256" key="1">
    <source>
        <dbReference type="ARBA" id="ARBA00009986"/>
    </source>
</evidence>